<evidence type="ECO:0000313" key="2">
    <source>
        <dbReference type="Proteomes" id="UP000076842"/>
    </source>
</evidence>
<protein>
    <recommendedName>
        <fullName evidence="3">F-box domain-containing protein</fullName>
    </recommendedName>
</protein>
<evidence type="ECO:0000313" key="1">
    <source>
        <dbReference type="EMBL" id="KZT58051.1"/>
    </source>
</evidence>
<organism evidence="1 2">
    <name type="scientific">Calocera cornea HHB12733</name>
    <dbReference type="NCBI Taxonomy" id="1353952"/>
    <lineage>
        <taxon>Eukaryota</taxon>
        <taxon>Fungi</taxon>
        <taxon>Dikarya</taxon>
        <taxon>Basidiomycota</taxon>
        <taxon>Agaricomycotina</taxon>
        <taxon>Dacrymycetes</taxon>
        <taxon>Dacrymycetales</taxon>
        <taxon>Dacrymycetaceae</taxon>
        <taxon>Calocera</taxon>
    </lineage>
</organism>
<dbReference type="InParanoid" id="A0A165GGQ6"/>
<dbReference type="AlphaFoldDB" id="A0A165GGQ6"/>
<accession>A0A165GGQ6</accession>
<dbReference type="OrthoDB" id="3350810at2759"/>
<dbReference type="Proteomes" id="UP000076842">
    <property type="component" value="Unassembled WGS sequence"/>
</dbReference>
<name>A0A165GGQ6_9BASI</name>
<gene>
    <name evidence="1" type="ORF">CALCODRAFT_495525</name>
</gene>
<reference evidence="1 2" key="1">
    <citation type="journal article" date="2016" name="Mol. Biol. Evol.">
        <title>Comparative Genomics of Early-Diverging Mushroom-Forming Fungi Provides Insights into the Origins of Lignocellulose Decay Capabilities.</title>
        <authorList>
            <person name="Nagy L.G."/>
            <person name="Riley R."/>
            <person name="Tritt A."/>
            <person name="Adam C."/>
            <person name="Daum C."/>
            <person name="Floudas D."/>
            <person name="Sun H."/>
            <person name="Yadav J.S."/>
            <person name="Pangilinan J."/>
            <person name="Larsson K.H."/>
            <person name="Matsuura K."/>
            <person name="Barry K."/>
            <person name="Labutti K."/>
            <person name="Kuo R."/>
            <person name="Ohm R.A."/>
            <person name="Bhattacharya S.S."/>
            <person name="Shirouzu T."/>
            <person name="Yoshinaga Y."/>
            <person name="Martin F.M."/>
            <person name="Grigoriev I.V."/>
            <person name="Hibbett D.S."/>
        </authorList>
    </citation>
    <scope>NUCLEOTIDE SEQUENCE [LARGE SCALE GENOMIC DNA]</scope>
    <source>
        <strain evidence="1 2">HHB12733</strain>
    </source>
</reference>
<keyword evidence="2" id="KW-1185">Reference proteome</keyword>
<proteinExistence type="predicted"/>
<evidence type="ECO:0008006" key="3">
    <source>
        <dbReference type="Google" id="ProtNLM"/>
    </source>
</evidence>
<sequence length="254" mass="28672">MADTQQPQQQQREAEGLPRLPVELVLHTLEFVPTADLTRLLEDTTPFRAVPATILRQRFLRMLDDPSVSLSFECSLPAGYTSEMRQELKFSHIDDSACALSAHFTFPQGGPPFSFTLESYEAFQTVLYTLSLRCVVQSARKMTYTVTILDGIYRFFKSSFHPITRSVKHSLTDAPTPPCALHAQHLPPEAPFTSTRPRTTALLSSSLPTHFPFTDHITRYSMRYTSIEISIPQLLLINEENEARGGCTVFIFGR</sequence>
<dbReference type="EMBL" id="KV423956">
    <property type="protein sequence ID" value="KZT58051.1"/>
    <property type="molecule type" value="Genomic_DNA"/>
</dbReference>